<dbReference type="InterPro" id="IPR043129">
    <property type="entry name" value="ATPase_NBD"/>
</dbReference>
<keyword evidence="5" id="KW-1185">Reference proteome</keyword>
<dbReference type="VEuPathDB" id="TriTrypDB:ADEAN_000389600"/>
<evidence type="ECO:0000313" key="4">
    <source>
        <dbReference type="EMBL" id="CAD2216434.1"/>
    </source>
</evidence>
<evidence type="ECO:0000256" key="3">
    <source>
        <dbReference type="RuleBase" id="RU003322"/>
    </source>
</evidence>
<dbReference type="PANTHER" id="PTHR19375">
    <property type="entry name" value="HEAT SHOCK PROTEIN 70KDA"/>
    <property type="match status" value="1"/>
</dbReference>
<dbReference type="GO" id="GO:0005524">
    <property type="term" value="F:ATP binding"/>
    <property type="evidence" value="ECO:0007669"/>
    <property type="project" value="UniProtKB-KW"/>
</dbReference>
<protein>
    <recommendedName>
        <fullName evidence="6">Hsp70 protein</fullName>
    </recommendedName>
</protein>
<dbReference type="Proteomes" id="UP000515908">
    <property type="component" value="Chromosome 06"/>
</dbReference>
<dbReference type="InterPro" id="IPR013126">
    <property type="entry name" value="Hsp_70_fam"/>
</dbReference>
<proteinExistence type="inferred from homology"/>
<gene>
    <name evidence="4" type="ORF">ADEAN_000389600</name>
</gene>
<dbReference type="Gene3D" id="3.30.420.40">
    <property type="match status" value="2"/>
</dbReference>
<dbReference type="SUPFAM" id="SSF53067">
    <property type="entry name" value="Actin-like ATPase domain"/>
    <property type="match status" value="1"/>
</dbReference>
<dbReference type="Gene3D" id="3.90.640.10">
    <property type="entry name" value="Actin, Chain A, domain 4"/>
    <property type="match status" value="1"/>
</dbReference>
<dbReference type="GO" id="GO:0140662">
    <property type="term" value="F:ATP-dependent protein folding chaperone"/>
    <property type="evidence" value="ECO:0007669"/>
    <property type="project" value="InterPro"/>
</dbReference>
<keyword evidence="1 3" id="KW-0547">Nucleotide-binding</keyword>
<comment type="similarity">
    <text evidence="3">Belongs to the heat shock protein 70 family.</text>
</comment>
<name>A0A7G2CBX9_9TRYP</name>
<evidence type="ECO:0000313" key="5">
    <source>
        <dbReference type="Proteomes" id="UP000515908"/>
    </source>
</evidence>
<keyword evidence="2 3" id="KW-0067">ATP-binding</keyword>
<evidence type="ECO:0008006" key="6">
    <source>
        <dbReference type="Google" id="ProtNLM"/>
    </source>
</evidence>
<accession>A0A7G2CBX9</accession>
<dbReference type="AlphaFoldDB" id="A0A7G2CBX9"/>
<reference evidence="4 5" key="1">
    <citation type="submission" date="2020-08" db="EMBL/GenBank/DDBJ databases">
        <authorList>
            <person name="Newling K."/>
            <person name="Davey J."/>
            <person name="Forrester S."/>
        </authorList>
    </citation>
    <scope>NUCLEOTIDE SEQUENCE [LARGE SCALE GENOMIC DNA]</scope>
    <source>
        <strain evidence="5">Crithidia deanei Carvalho (ATCC PRA-265)</strain>
    </source>
</reference>
<dbReference type="EMBL" id="LR877150">
    <property type="protein sequence ID" value="CAD2216434.1"/>
    <property type="molecule type" value="Genomic_DNA"/>
</dbReference>
<organism evidence="4 5">
    <name type="scientific">Angomonas deanei</name>
    <dbReference type="NCBI Taxonomy" id="59799"/>
    <lineage>
        <taxon>Eukaryota</taxon>
        <taxon>Discoba</taxon>
        <taxon>Euglenozoa</taxon>
        <taxon>Kinetoplastea</taxon>
        <taxon>Metakinetoplastina</taxon>
        <taxon>Trypanosomatida</taxon>
        <taxon>Trypanosomatidae</taxon>
        <taxon>Strigomonadinae</taxon>
        <taxon>Angomonas</taxon>
    </lineage>
</organism>
<sequence length="600" mass="66298">MRRDNAEGHPPQFGFEYEDDEEETHFLSAEDLFIRFLDYLKESILDSACSLSVESPEKTIFLTVVTPRHALSSLGSDDGADGASSCTQWVLDAVSASKLSDVTENVSLLFSDTAALMSYDLVGLHSAKRFLLSPTCLSASPMAEKANVLVVDWGCQGLSLCLRHVSGGALITHQEGGSPVYLFASSSGHTGNNSFSKFKMIGGDGLDVFLSQKVMAQFVIKQRKLFSGVANKFDQLQRFVNSGTLMSDQTELSSIKEVLSENIPSRMLRKMYTTMEQNKVAINTQAGTVAVGVEAFYEGVDLVDNTSLGRNKFDSFFRSDREMLSSIERILDEFFDQWSESLCPLDKKVIDYVVISGGMFQIPIITQIFKDCLTKAEGKRKDFIAPDVTFAEPALLNGISSDELFSVGGCLHAFFLAQLARLPTTAPLKGKFATREREEALSNFFKCVESSEEQTLQRFALFDTALFLFVGDPASFHNGQLQSDSEDLFPLFSQHVALPHRKWIKVPKEEGGDLLFNPVVRDTRSEQFRVRPVQSGGLSLHCCRPATTDMLFVCFTLEEQQSDETFVGRLTIQVFEAAADTPPPVVTPNLVLAKATCEIS</sequence>
<evidence type="ECO:0000256" key="1">
    <source>
        <dbReference type="ARBA" id="ARBA00022741"/>
    </source>
</evidence>
<evidence type="ECO:0000256" key="2">
    <source>
        <dbReference type="ARBA" id="ARBA00022840"/>
    </source>
</evidence>